<dbReference type="AlphaFoldDB" id="A0A418XW35"/>
<feature type="domain" description="ABC3 transporter permease C-terminal" evidence="8">
    <location>
        <begin position="230"/>
        <end position="351"/>
    </location>
</feature>
<evidence type="ECO:0000256" key="4">
    <source>
        <dbReference type="ARBA" id="ARBA00022692"/>
    </source>
</evidence>
<feature type="transmembrane region" description="Helical" evidence="7">
    <location>
        <begin position="230"/>
        <end position="251"/>
    </location>
</feature>
<accession>A0A418XW35</accession>
<keyword evidence="6 7" id="KW-0472">Membrane</keyword>
<evidence type="ECO:0000259" key="8">
    <source>
        <dbReference type="Pfam" id="PF02687"/>
    </source>
</evidence>
<dbReference type="PANTHER" id="PTHR30489">
    <property type="entry name" value="LIPOPROTEIN-RELEASING SYSTEM TRANSMEMBRANE PROTEIN LOLE"/>
    <property type="match status" value="1"/>
</dbReference>
<evidence type="ECO:0000256" key="6">
    <source>
        <dbReference type="ARBA" id="ARBA00023136"/>
    </source>
</evidence>
<proteinExistence type="inferred from homology"/>
<protein>
    <submittedName>
        <fullName evidence="9">ABC transporter permease</fullName>
    </submittedName>
</protein>
<evidence type="ECO:0000256" key="2">
    <source>
        <dbReference type="ARBA" id="ARBA00005236"/>
    </source>
</evidence>
<comment type="caution">
    <text evidence="9">The sequence shown here is derived from an EMBL/GenBank/DDBJ whole genome shotgun (WGS) entry which is preliminary data.</text>
</comment>
<evidence type="ECO:0000313" key="10">
    <source>
        <dbReference type="Proteomes" id="UP000284006"/>
    </source>
</evidence>
<evidence type="ECO:0000256" key="5">
    <source>
        <dbReference type="ARBA" id="ARBA00022989"/>
    </source>
</evidence>
<dbReference type="PANTHER" id="PTHR30489:SF0">
    <property type="entry name" value="LIPOPROTEIN-RELEASING SYSTEM TRANSMEMBRANE PROTEIN LOLE"/>
    <property type="match status" value="1"/>
</dbReference>
<feature type="transmembrane region" description="Helical" evidence="7">
    <location>
        <begin position="327"/>
        <end position="347"/>
    </location>
</feature>
<dbReference type="EMBL" id="QYUP01000102">
    <property type="protein sequence ID" value="RJG16999.1"/>
    <property type="molecule type" value="Genomic_DNA"/>
</dbReference>
<dbReference type="OrthoDB" id="9770036at2"/>
<keyword evidence="4 7" id="KW-0812">Transmembrane</keyword>
<sequence>MPGTSPARARAEYRVVIGERLGHLAIVRSGSTAEGDAPLFDREEAARVRRIVEGRAGVALVLPQMSLSGMASSGERSALFRGEGIDAGTPADAPGKLKAGVRNGIAVSAGQARSLGLRNGSNVTLAGAAPHTRATPLNAEVVDIFSTAELSADARSVLMPFEMAQNLLDTVLTERFVVFLAEPAQLEEKRGELLAALRASGVAAHVRTWQEQSPSFNQEDRTSKLAFDSLAGMAFAVVAAAIAATISMNALERRREVGVLRALGMRSASIFLMFAAEALWMAAIGVVASLVASGLVAWVVNRAALSYSAHHALQPSPMLVELDFNKMSMAVVTVMAVALLAALVPAFKAARGGIAEAIG</sequence>
<feature type="transmembrane region" description="Helical" evidence="7">
    <location>
        <begin position="271"/>
        <end position="300"/>
    </location>
</feature>
<keyword evidence="10" id="KW-1185">Reference proteome</keyword>
<keyword evidence="5 7" id="KW-1133">Transmembrane helix</keyword>
<dbReference type="GO" id="GO:0044874">
    <property type="term" value="P:lipoprotein localization to outer membrane"/>
    <property type="evidence" value="ECO:0007669"/>
    <property type="project" value="TreeGrafter"/>
</dbReference>
<evidence type="ECO:0000256" key="7">
    <source>
        <dbReference type="SAM" id="Phobius"/>
    </source>
</evidence>
<evidence type="ECO:0000256" key="3">
    <source>
        <dbReference type="ARBA" id="ARBA00022475"/>
    </source>
</evidence>
<reference evidence="9 10" key="1">
    <citation type="submission" date="2018-09" db="EMBL/GenBank/DDBJ databases">
        <authorList>
            <person name="Zhu H."/>
        </authorList>
    </citation>
    <scope>NUCLEOTIDE SEQUENCE [LARGE SCALE GENOMIC DNA]</scope>
    <source>
        <strain evidence="9 10">K1S02-61</strain>
    </source>
</reference>
<keyword evidence="3" id="KW-1003">Cell membrane</keyword>
<comment type="similarity">
    <text evidence="2">Belongs to the ABC-4 integral membrane protein family. LolC/E subfamily.</text>
</comment>
<name>A0A418XW35_9BURK</name>
<dbReference type="RefSeq" id="WP_119810724.1">
    <property type="nucleotide sequence ID" value="NZ_QYUP01000102.1"/>
</dbReference>
<dbReference type="InterPro" id="IPR003838">
    <property type="entry name" value="ABC3_permease_C"/>
</dbReference>
<dbReference type="Pfam" id="PF02687">
    <property type="entry name" value="FtsX"/>
    <property type="match status" value="1"/>
</dbReference>
<dbReference type="GO" id="GO:0098797">
    <property type="term" value="C:plasma membrane protein complex"/>
    <property type="evidence" value="ECO:0007669"/>
    <property type="project" value="TreeGrafter"/>
</dbReference>
<dbReference type="InterPro" id="IPR051447">
    <property type="entry name" value="Lipoprotein-release_system"/>
</dbReference>
<evidence type="ECO:0000256" key="1">
    <source>
        <dbReference type="ARBA" id="ARBA00004651"/>
    </source>
</evidence>
<gene>
    <name evidence="9" type="ORF">D3872_10525</name>
</gene>
<comment type="subcellular location">
    <subcellularLocation>
        <location evidence="1">Cell membrane</location>
        <topology evidence="1">Multi-pass membrane protein</topology>
    </subcellularLocation>
</comment>
<organism evidence="9 10">
    <name type="scientific">Massilia cavernae</name>
    <dbReference type="NCBI Taxonomy" id="2320864"/>
    <lineage>
        <taxon>Bacteria</taxon>
        <taxon>Pseudomonadati</taxon>
        <taxon>Pseudomonadota</taxon>
        <taxon>Betaproteobacteria</taxon>
        <taxon>Burkholderiales</taxon>
        <taxon>Oxalobacteraceae</taxon>
        <taxon>Telluria group</taxon>
        <taxon>Massilia</taxon>
    </lineage>
</organism>
<evidence type="ECO:0000313" key="9">
    <source>
        <dbReference type="EMBL" id="RJG16999.1"/>
    </source>
</evidence>
<dbReference type="Proteomes" id="UP000284006">
    <property type="component" value="Unassembled WGS sequence"/>
</dbReference>